<organism evidence="2 3">
    <name type="scientific">Enterococcus alishanensis</name>
    <dbReference type="NCBI Taxonomy" id="1303817"/>
    <lineage>
        <taxon>Bacteria</taxon>
        <taxon>Bacillati</taxon>
        <taxon>Bacillota</taxon>
        <taxon>Bacilli</taxon>
        <taxon>Lactobacillales</taxon>
        <taxon>Enterococcaceae</taxon>
        <taxon>Enterococcus</taxon>
    </lineage>
</organism>
<dbReference type="RefSeq" id="WP_218324634.1">
    <property type="nucleotide sequence ID" value="NZ_JAHUZB010000001.1"/>
</dbReference>
<feature type="transmembrane region" description="Helical" evidence="1">
    <location>
        <begin position="56"/>
        <end position="76"/>
    </location>
</feature>
<keyword evidence="1" id="KW-0472">Membrane</keyword>
<comment type="caution">
    <text evidence="2">The sequence shown here is derived from an EMBL/GenBank/DDBJ whole genome shotgun (WGS) entry which is preliminary data.</text>
</comment>
<name>A0ABS6T9K2_9ENTE</name>
<protein>
    <submittedName>
        <fullName evidence="2">Uncharacterized protein</fullName>
    </submittedName>
</protein>
<reference evidence="2 3" key="1">
    <citation type="submission" date="2021-06" db="EMBL/GenBank/DDBJ databases">
        <title>Enterococcus alishanensis sp. nov., a novel lactic acid bacterium isolated from fresh coffee beans.</title>
        <authorList>
            <person name="Chen Y.-S."/>
        </authorList>
    </citation>
    <scope>NUCLEOTIDE SEQUENCE [LARGE SCALE GENOMIC DNA]</scope>
    <source>
        <strain evidence="2 3">ALS3</strain>
    </source>
</reference>
<accession>A0ABS6T9K2</accession>
<keyword evidence="1" id="KW-1133">Transmembrane helix</keyword>
<proteinExistence type="predicted"/>
<dbReference type="Proteomes" id="UP000774130">
    <property type="component" value="Unassembled WGS sequence"/>
</dbReference>
<evidence type="ECO:0000313" key="2">
    <source>
        <dbReference type="EMBL" id="MBV7389578.1"/>
    </source>
</evidence>
<feature type="transmembrane region" description="Helical" evidence="1">
    <location>
        <begin position="7"/>
        <end position="26"/>
    </location>
</feature>
<dbReference type="EMBL" id="JAHUZB010000001">
    <property type="protein sequence ID" value="MBV7389578.1"/>
    <property type="molecule type" value="Genomic_DNA"/>
</dbReference>
<feature type="transmembrane region" description="Helical" evidence="1">
    <location>
        <begin position="88"/>
        <end position="112"/>
    </location>
</feature>
<feature type="transmembrane region" description="Helical" evidence="1">
    <location>
        <begin position="32"/>
        <end position="49"/>
    </location>
</feature>
<gene>
    <name evidence="2" type="ORF">KUA55_02730</name>
</gene>
<keyword evidence="1" id="KW-0812">Transmembrane</keyword>
<evidence type="ECO:0000313" key="3">
    <source>
        <dbReference type="Proteomes" id="UP000774130"/>
    </source>
</evidence>
<keyword evidence="3" id="KW-1185">Reference proteome</keyword>
<sequence>MLFYNKVWSLSFIYFLIPYCHLALAIDYQYHSLIGIFAALFIVSILGFFAGKTNYVFHLLLGNFINLILSYLIILLETKFVVAYDNSFLNISVLYSLFLIAQLISCFWGKLFRSEKKGLLK</sequence>
<evidence type="ECO:0000256" key="1">
    <source>
        <dbReference type="SAM" id="Phobius"/>
    </source>
</evidence>